<organism evidence="6 7">
    <name type="scientific">Glomus cerebriforme</name>
    <dbReference type="NCBI Taxonomy" id="658196"/>
    <lineage>
        <taxon>Eukaryota</taxon>
        <taxon>Fungi</taxon>
        <taxon>Fungi incertae sedis</taxon>
        <taxon>Mucoromycota</taxon>
        <taxon>Glomeromycotina</taxon>
        <taxon>Glomeromycetes</taxon>
        <taxon>Glomerales</taxon>
        <taxon>Glomeraceae</taxon>
        <taxon>Glomus</taxon>
    </lineage>
</organism>
<evidence type="ECO:0000256" key="3">
    <source>
        <dbReference type="ARBA" id="ARBA00022777"/>
    </source>
</evidence>
<evidence type="ECO:0000256" key="1">
    <source>
        <dbReference type="ARBA" id="ARBA00022527"/>
    </source>
</evidence>
<dbReference type="STRING" id="658196.A0A397T7T8"/>
<dbReference type="SMART" id="SM00811">
    <property type="entry name" value="Alpha_kinase"/>
    <property type="match status" value="1"/>
</dbReference>
<comment type="caution">
    <text evidence="6">The sequence shown here is derived from an EMBL/GenBank/DDBJ whole genome shotgun (WGS) entry which is preliminary data.</text>
</comment>
<dbReference type="EMBL" id="QKYT01000083">
    <property type="protein sequence ID" value="RIA94350.1"/>
    <property type="molecule type" value="Genomic_DNA"/>
</dbReference>
<keyword evidence="3 6" id="KW-0418">Kinase</keyword>
<protein>
    <submittedName>
        <fullName evidence="6">Kinase-like domain-containing protein</fullName>
    </submittedName>
</protein>
<dbReference type="Gene3D" id="3.20.200.10">
    <property type="entry name" value="MHCK/EF2 kinase"/>
    <property type="match status" value="1"/>
</dbReference>
<evidence type="ECO:0000313" key="7">
    <source>
        <dbReference type="Proteomes" id="UP000265703"/>
    </source>
</evidence>
<evidence type="ECO:0000256" key="2">
    <source>
        <dbReference type="ARBA" id="ARBA00022679"/>
    </source>
</evidence>
<dbReference type="OrthoDB" id="301415at2759"/>
<dbReference type="InterPro" id="IPR052969">
    <property type="entry name" value="Thr-specific_kinase-like"/>
</dbReference>
<evidence type="ECO:0000313" key="6">
    <source>
        <dbReference type="EMBL" id="RIA94350.1"/>
    </source>
</evidence>
<dbReference type="GO" id="GO:0004674">
    <property type="term" value="F:protein serine/threonine kinase activity"/>
    <property type="evidence" value="ECO:0007669"/>
    <property type="project" value="UniProtKB-KW"/>
</dbReference>
<proteinExistence type="predicted"/>
<dbReference type="PANTHER" id="PTHR47763:SF4">
    <property type="entry name" value="ALPHA-PROTEIN KINASE VWKA"/>
    <property type="match status" value="1"/>
</dbReference>
<keyword evidence="7" id="KW-1185">Reference proteome</keyword>
<gene>
    <name evidence="6" type="ORF">C1645_734874</name>
</gene>
<evidence type="ECO:0000256" key="4">
    <source>
        <dbReference type="SAM" id="MobiDB-lite"/>
    </source>
</evidence>
<dbReference type="InterPro" id="IPR011009">
    <property type="entry name" value="Kinase-like_dom_sf"/>
</dbReference>
<dbReference type="GO" id="GO:0005524">
    <property type="term" value="F:ATP binding"/>
    <property type="evidence" value="ECO:0007669"/>
    <property type="project" value="InterPro"/>
</dbReference>
<dbReference type="SUPFAM" id="SSF56112">
    <property type="entry name" value="Protein kinase-like (PK-like)"/>
    <property type="match status" value="1"/>
</dbReference>
<name>A0A397T7T8_9GLOM</name>
<dbReference type="PROSITE" id="PS51158">
    <property type="entry name" value="ALPHA_KINASE"/>
    <property type="match status" value="1"/>
</dbReference>
<dbReference type="Pfam" id="PF02816">
    <property type="entry name" value="Alpha_kinase"/>
    <property type="match status" value="2"/>
</dbReference>
<dbReference type="AlphaFoldDB" id="A0A397T7T8"/>
<feature type="compositionally biased region" description="Polar residues" evidence="4">
    <location>
        <begin position="18"/>
        <end position="28"/>
    </location>
</feature>
<evidence type="ECO:0000259" key="5">
    <source>
        <dbReference type="PROSITE" id="PS51158"/>
    </source>
</evidence>
<feature type="region of interest" description="Disordered" evidence="4">
    <location>
        <begin position="1"/>
        <end position="28"/>
    </location>
</feature>
<dbReference type="Proteomes" id="UP000265703">
    <property type="component" value="Unassembled WGS sequence"/>
</dbReference>
<sequence>MDSDTELDMKKQRRSIHTAGSVNSSSYSFCGLSTKSSNTSQSLMSELDSQKLSRIKRYADESGDIRFKSKSKENSSAESIDSASKTKNVLEAETINLREEVISQCLNILKNLYKSIYALCWIARVPCDAPPHGRRFTSQYDNYLDGDPNGLTAEDVLEKIQSEEILYYFGKITNQTDKMLNVFRDIIDEFLVFDLNTDGSERYAYYALDLTREPAEKIIMKECVKHGRKANSLEGYFEMIETSSIAYFLSKKFNSAAKQDDNKKVKLVKFLKPQALRHKDDSGTQCYTIEPNLLDKYHAHYTYEYTKGYLVVYDLQGIKLEDKFLLTDPAIHCEDRLRFGKTNLEKRGIEQCFLANHECGNVCEKLGLPKITKTF</sequence>
<keyword evidence="1" id="KW-0723">Serine/threonine-protein kinase</keyword>
<dbReference type="InterPro" id="IPR004166">
    <property type="entry name" value="a-kinase_dom"/>
</dbReference>
<feature type="domain" description="Alpha-type protein kinase" evidence="5">
    <location>
        <begin position="143"/>
        <end position="371"/>
    </location>
</feature>
<dbReference type="PANTHER" id="PTHR47763">
    <property type="entry name" value="ALPHA-PROTEIN KINASE VWKA"/>
    <property type="match status" value="1"/>
</dbReference>
<keyword evidence="2" id="KW-0808">Transferase</keyword>
<reference evidence="6 7" key="1">
    <citation type="submission" date="2018-06" db="EMBL/GenBank/DDBJ databases">
        <title>Comparative genomics reveals the genomic features of Rhizophagus irregularis, R. cerebriforme, R. diaphanum and Gigaspora rosea, and their symbiotic lifestyle signature.</title>
        <authorList>
            <person name="Morin E."/>
            <person name="San Clemente H."/>
            <person name="Chen E.C.H."/>
            <person name="De La Providencia I."/>
            <person name="Hainaut M."/>
            <person name="Kuo A."/>
            <person name="Kohler A."/>
            <person name="Murat C."/>
            <person name="Tang N."/>
            <person name="Roy S."/>
            <person name="Loubradou J."/>
            <person name="Henrissat B."/>
            <person name="Grigoriev I.V."/>
            <person name="Corradi N."/>
            <person name="Roux C."/>
            <person name="Martin F.M."/>
        </authorList>
    </citation>
    <scope>NUCLEOTIDE SEQUENCE [LARGE SCALE GENOMIC DNA]</scope>
    <source>
        <strain evidence="6 7">DAOM 227022</strain>
    </source>
</reference>
<accession>A0A397T7T8</accession>